<accession>A0ABS8II52</accession>
<evidence type="ECO:0000256" key="1">
    <source>
        <dbReference type="SAM" id="MobiDB-lite"/>
    </source>
</evidence>
<dbReference type="EMBL" id="JAIVFQ010000100">
    <property type="protein sequence ID" value="MCC5603950.1"/>
    <property type="molecule type" value="Genomic_DNA"/>
</dbReference>
<dbReference type="RefSeq" id="WP_229489754.1">
    <property type="nucleotide sequence ID" value="NZ_JAIVFQ010000100.1"/>
</dbReference>
<sequence length="211" mass="23880">MLQQEALERSFLWSEIPMLPEYQSLNRTEAILKVLQKHRGTVCHIDFVVRSLYGDLEPDIFKLVKGRVQSTLTYGRESGKWSLVPGKPGSFTLDLKLLNSNRTSSSKKSKNRKPDPQAQTNTIPMQGEFSGQFLIDALTSLLEQNPSKVFNVAEIIEELYGELDPSDVIEVKPKVLNELSRGHRTGRFSRVPEEIGLYTWDSKLLQQASSS</sequence>
<reference evidence="2 3" key="1">
    <citation type="journal article" date="2021" name="Microorganisms">
        <title>Genome Evolution of Filamentous Cyanobacterium Nostoc Species: From Facultative Symbiosis to Free Living.</title>
        <authorList>
            <person name="Huo D."/>
            <person name="Li H."/>
            <person name="Cai F."/>
            <person name="Guo X."/>
            <person name="Qiao Z."/>
            <person name="Wang W."/>
            <person name="Yu G."/>
            <person name="Li R."/>
        </authorList>
    </citation>
    <scope>NUCLEOTIDE SEQUENCE [LARGE SCALE GENOMIC DNA]</scope>
    <source>
        <strain evidence="2 3">CHAB 5714</strain>
    </source>
</reference>
<feature type="region of interest" description="Disordered" evidence="1">
    <location>
        <begin position="102"/>
        <end position="123"/>
    </location>
</feature>
<evidence type="ECO:0000313" key="2">
    <source>
        <dbReference type="EMBL" id="MCC5603950.1"/>
    </source>
</evidence>
<gene>
    <name evidence="2" type="ORF">LC586_33480</name>
</gene>
<comment type="caution">
    <text evidence="2">The sequence shown here is derived from an EMBL/GenBank/DDBJ whole genome shotgun (WGS) entry which is preliminary data.</text>
</comment>
<dbReference type="Proteomes" id="UP001199525">
    <property type="component" value="Unassembled WGS sequence"/>
</dbReference>
<protein>
    <submittedName>
        <fullName evidence="2">Uncharacterized protein</fullName>
    </submittedName>
</protein>
<evidence type="ECO:0000313" key="3">
    <source>
        <dbReference type="Proteomes" id="UP001199525"/>
    </source>
</evidence>
<proteinExistence type="predicted"/>
<keyword evidence="3" id="KW-1185">Reference proteome</keyword>
<organism evidence="2 3">
    <name type="scientific">Nostoc favosum CHAB5714</name>
    <dbReference type="NCBI Taxonomy" id="2780399"/>
    <lineage>
        <taxon>Bacteria</taxon>
        <taxon>Bacillati</taxon>
        <taxon>Cyanobacteriota</taxon>
        <taxon>Cyanophyceae</taxon>
        <taxon>Nostocales</taxon>
        <taxon>Nostocaceae</taxon>
        <taxon>Nostoc</taxon>
        <taxon>Nostoc favosum</taxon>
    </lineage>
</organism>
<name>A0ABS8II52_9NOSO</name>